<comment type="subcellular location">
    <subcellularLocation>
        <location evidence="1">Membrane</location>
        <topology evidence="1">Multi-pass membrane protein</topology>
    </subcellularLocation>
</comment>
<feature type="transmembrane region" description="Helical" evidence="9">
    <location>
        <begin position="134"/>
        <end position="154"/>
    </location>
</feature>
<comment type="caution">
    <text evidence="10">The sequence shown here is derived from an EMBL/GenBank/DDBJ whole genome shotgun (WGS) entry which is preliminary data.</text>
</comment>
<dbReference type="PIRSF" id="PIRSF016104">
    <property type="entry name" value="GPI2"/>
    <property type="match status" value="1"/>
</dbReference>
<dbReference type="Pfam" id="PF06432">
    <property type="entry name" value="GPI2"/>
    <property type="match status" value="1"/>
</dbReference>
<organism evidence="10 11">
    <name type="scientific">Apiotrichum porosum</name>
    <dbReference type="NCBI Taxonomy" id="105984"/>
    <lineage>
        <taxon>Eukaryota</taxon>
        <taxon>Fungi</taxon>
        <taxon>Dikarya</taxon>
        <taxon>Basidiomycota</taxon>
        <taxon>Agaricomycotina</taxon>
        <taxon>Tremellomycetes</taxon>
        <taxon>Trichosporonales</taxon>
        <taxon>Trichosporonaceae</taxon>
        <taxon>Apiotrichum</taxon>
    </lineage>
</organism>
<feature type="transmembrane region" description="Helical" evidence="9">
    <location>
        <begin position="61"/>
        <end position="83"/>
    </location>
</feature>
<sequence>MSTATRPAAVMPAGSNSDETPPPWEKVLWRRQPYPDNYVPASFLAELDETPPRPRPSLVPLLVATLPVSQHLAVITLFLAVFYAMLVGDFGATEVGWGCCMVGVVAYVLWRVGWGSSTAATRTLIPEASAMRPLLLPPLLLSLLSPVLGTLTSATTSDSIWPLAGGLFFLHLLLADFTTGPDARRRARLRRARAKRRRSSVGSVDEVVEEKSLSSSLSLTSALSASVVLASRLPSTAHVFSLILLAAGLFAGWPTLAKGVRESGRSFSAALTISMAWLSITLLPPSNKPHLKLGPLSIARPSGATLVFLGVLLLVNVGGPLMLWWGWRWKRRLDGSWDQAVIRVRKRRQ</sequence>
<evidence type="ECO:0000256" key="6">
    <source>
        <dbReference type="ARBA" id="ARBA00022989"/>
    </source>
</evidence>
<feature type="transmembrane region" description="Helical" evidence="9">
    <location>
        <begin position="306"/>
        <end position="327"/>
    </location>
</feature>
<proteinExistence type="inferred from homology"/>
<dbReference type="Proteomes" id="UP000279236">
    <property type="component" value="Unassembled WGS sequence"/>
</dbReference>
<keyword evidence="4" id="KW-0337">GPI-anchor biosynthesis</keyword>
<dbReference type="AlphaFoldDB" id="A0A427Y0D3"/>
<evidence type="ECO:0000256" key="3">
    <source>
        <dbReference type="ARBA" id="ARBA00008321"/>
    </source>
</evidence>
<evidence type="ECO:0000256" key="5">
    <source>
        <dbReference type="ARBA" id="ARBA00022692"/>
    </source>
</evidence>
<name>A0A427Y0D3_9TREE</name>
<dbReference type="OrthoDB" id="196709at2759"/>
<evidence type="ECO:0000256" key="7">
    <source>
        <dbReference type="ARBA" id="ARBA00023136"/>
    </source>
</evidence>
<feature type="transmembrane region" description="Helical" evidence="9">
    <location>
        <begin position="95"/>
        <end position="113"/>
    </location>
</feature>
<dbReference type="EMBL" id="RSCE01000003">
    <property type="protein sequence ID" value="RSH84512.1"/>
    <property type="molecule type" value="Genomic_DNA"/>
</dbReference>
<protein>
    <recommendedName>
        <fullName evidence="12">Phosphatidylinositol N-acetylglucosaminyltransferase subunit C</fullName>
    </recommendedName>
</protein>
<dbReference type="PANTHER" id="PTHR12982:SF0">
    <property type="entry name" value="PHOSPHATIDYLINOSITOL N-ACETYLGLUCOSAMINYLTRANSFERASE SUBUNIT C"/>
    <property type="match status" value="1"/>
</dbReference>
<evidence type="ECO:0000256" key="1">
    <source>
        <dbReference type="ARBA" id="ARBA00004141"/>
    </source>
</evidence>
<dbReference type="RefSeq" id="XP_028477960.1">
    <property type="nucleotide sequence ID" value="XM_028621508.1"/>
</dbReference>
<feature type="transmembrane region" description="Helical" evidence="9">
    <location>
        <begin position="237"/>
        <end position="256"/>
    </location>
</feature>
<evidence type="ECO:0000256" key="8">
    <source>
        <dbReference type="SAM" id="MobiDB-lite"/>
    </source>
</evidence>
<feature type="transmembrane region" description="Helical" evidence="9">
    <location>
        <begin position="160"/>
        <end position="180"/>
    </location>
</feature>
<comment type="pathway">
    <text evidence="2">Glycolipid biosynthesis; glycosylphosphatidylinositol-anchor biosynthesis.</text>
</comment>
<feature type="region of interest" description="Disordered" evidence="8">
    <location>
        <begin position="1"/>
        <end position="22"/>
    </location>
</feature>
<evidence type="ECO:0000256" key="2">
    <source>
        <dbReference type="ARBA" id="ARBA00004687"/>
    </source>
</evidence>
<evidence type="ECO:0000256" key="9">
    <source>
        <dbReference type="SAM" id="Phobius"/>
    </source>
</evidence>
<dbReference type="STRING" id="105984.A0A427Y0D3"/>
<keyword evidence="11" id="KW-1185">Reference proteome</keyword>
<evidence type="ECO:0000313" key="11">
    <source>
        <dbReference type="Proteomes" id="UP000279236"/>
    </source>
</evidence>
<evidence type="ECO:0000313" key="10">
    <source>
        <dbReference type="EMBL" id="RSH84512.1"/>
    </source>
</evidence>
<dbReference type="InterPro" id="IPR009450">
    <property type="entry name" value="Plno_GlcNAc_GPI2"/>
</dbReference>
<evidence type="ECO:0000256" key="4">
    <source>
        <dbReference type="ARBA" id="ARBA00022502"/>
    </source>
</evidence>
<dbReference type="PANTHER" id="PTHR12982">
    <property type="entry name" value="PHOSPHATIDYLINOSITOL GLYCAN, CLASS C"/>
    <property type="match status" value="1"/>
</dbReference>
<dbReference type="GO" id="GO:0006506">
    <property type="term" value="P:GPI anchor biosynthetic process"/>
    <property type="evidence" value="ECO:0007669"/>
    <property type="project" value="UniProtKB-UniPathway"/>
</dbReference>
<dbReference type="GeneID" id="39590577"/>
<keyword evidence="6 9" id="KW-1133">Transmembrane helix</keyword>
<keyword evidence="7 9" id="KW-0472">Membrane</keyword>
<evidence type="ECO:0008006" key="12">
    <source>
        <dbReference type="Google" id="ProtNLM"/>
    </source>
</evidence>
<accession>A0A427Y0D3</accession>
<keyword evidence="5 9" id="KW-0812">Transmembrane</keyword>
<dbReference type="UniPathway" id="UPA00196"/>
<dbReference type="GO" id="GO:0000506">
    <property type="term" value="C:glycosylphosphatidylinositol-N-acetylglucosaminyltransferase (GPI-GnT) complex"/>
    <property type="evidence" value="ECO:0007669"/>
    <property type="project" value="TreeGrafter"/>
</dbReference>
<reference evidence="10 11" key="1">
    <citation type="submission" date="2018-11" db="EMBL/GenBank/DDBJ databases">
        <title>Genome sequence of Apiotrichum porosum DSM 27194.</title>
        <authorList>
            <person name="Aliyu H."/>
            <person name="Gorte O."/>
            <person name="Ochsenreither K."/>
        </authorList>
    </citation>
    <scope>NUCLEOTIDE SEQUENCE [LARGE SCALE GENOMIC DNA]</scope>
    <source>
        <strain evidence="10 11">DSM 27194</strain>
    </source>
</reference>
<comment type="similarity">
    <text evidence="3">Belongs to the PIGC family.</text>
</comment>
<gene>
    <name evidence="10" type="ORF">EHS24_006034</name>
</gene>